<sequence>MRFLALLVAGLVLAGCASTAERQADEAKRRQIIDTNIQLATGYLQNGQVEYAKERLDRALQIDAYHSQANNMMALLQWRLKDYEAADRHFRRALDVDTDNPEAQNNYGVFLCERGRIDQAETWFKRAIENPYYRTPAIANQNAGLCLNKRGDRSAAESYFREALKIDPRLPPSLYQMALISFESKRALAARGFIQRYFEVGEDNPETLLLAVRIERALKNKDAEASYAVRLRGKYPGSPEAEQLNRMAAGGKR</sequence>
<dbReference type="Gene3D" id="1.25.40.10">
    <property type="entry name" value="Tetratricopeptide repeat domain"/>
    <property type="match status" value="1"/>
</dbReference>
<dbReference type="PANTHER" id="PTHR45586:SF13">
    <property type="entry name" value="TPR-REPEAT-CONTAINING PROTEIN"/>
    <property type="match status" value="1"/>
</dbReference>
<keyword evidence="4" id="KW-0732">Signal</keyword>
<dbReference type="SUPFAM" id="SSF81901">
    <property type="entry name" value="HCP-like"/>
    <property type="match status" value="1"/>
</dbReference>
<feature type="repeat" description="TPR" evidence="3">
    <location>
        <begin position="67"/>
        <end position="100"/>
    </location>
</feature>
<protein>
    <submittedName>
        <fullName evidence="5">Pilus biogenesis protein PilW</fullName>
    </submittedName>
</protein>
<feature type="repeat" description="TPR" evidence="3">
    <location>
        <begin position="137"/>
        <end position="170"/>
    </location>
</feature>
<feature type="signal peptide" evidence="4">
    <location>
        <begin position="1"/>
        <end position="19"/>
    </location>
</feature>
<dbReference type="PANTHER" id="PTHR45586">
    <property type="entry name" value="TPR REPEAT-CONTAINING PROTEIN PA4667"/>
    <property type="match status" value="1"/>
</dbReference>
<dbReference type="SMART" id="SM00028">
    <property type="entry name" value="TPR"/>
    <property type="match status" value="4"/>
</dbReference>
<organism evidence="5 6">
    <name type="scientific">Sulfurifustis variabilis</name>
    <dbReference type="NCBI Taxonomy" id="1675686"/>
    <lineage>
        <taxon>Bacteria</taxon>
        <taxon>Pseudomonadati</taxon>
        <taxon>Pseudomonadota</taxon>
        <taxon>Gammaproteobacteria</taxon>
        <taxon>Acidiferrobacterales</taxon>
        <taxon>Acidiferrobacteraceae</taxon>
        <taxon>Sulfurifustis</taxon>
    </lineage>
</organism>
<dbReference type="InterPro" id="IPR013360">
    <property type="entry name" value="Pilus_4_PilW"/>
</dbReference>
<keyword evidence="1" id="KW-0677">Repeat</keyword>
<dbReference type="KEGG" id="sva:SVA_1583"/>
<dbReference type="PROSITE" id="PS51257">
    <property type="entry name" value="PROKAR_LIPOPROTEIN"/>
    <property type="match status" value="1"/>
</dbReference>
<dbReference type="EMBL" id="AP014936">
    <property type="protein sequence ID" value="BAU48145.1"/>
    <property type="molecule type" value="Genomic_DNA"/>
</dbReference>
<evidence type="ECO:0000256" key="2">
    <source>
        <dbReference type="ARBA" id="ARBA00022803"/>
    </source>
</evidence>
<dbReference type="AlphaFoldDB" id="A0A1B4V439"/>
<feature type="chain" id="PRO_5008571185" evidence="4">
    <location>
        <begin position="20"/>
        <end position="253"/>
    </location>
</feature>
<accession>A0A1B4V439</accession>
<evidence type="ECO:0000256" key="1">
    <source>
        <dbReference type="ARBA" id="ARBA00022737"/>
    </source>
</evidence>
<evidence type="ECO:0000256" key="4">
    <source>
        <dbReference type="SAM" id="SignalP"/>
    </source>
</evidence>
<evidence type="ECO:0000313" key="6">
    <source>
        <dbReference type="Proteomes" id="UP000218899"/>
    </source>
</evidence>
<dbReference type="NCBIfam" id="TIGR02521">
    <property type="entry name" value="type_IV_pilW"/>
    <property type="match status" value="1"/>
</dbReference>
<dbReference type="Pfam" id="PF13181">
    <property type="entry name" value="TPR_8"/>
    <property type="match status" value="1"/>
</dbReference>
<keyword evidence="6" id="KW-1185">Reference proteome</keyword>
<dbReference type="InterPro" id="IPR011990">
    <property type="entry name" value="TPR-like_helical_dom_sf"/>
</dbReference>
<dbReference type="InterPro" id="IPR051012">
    <property type="entry name" value="CellSynth/LPSAsmb/PSIAsmb"/>
</dbReference>
<evidence type="ECO:0000313" key="5">
    <source>
        <dbReference type="EMBL" id="BAU48145.1"/>
    </source>
</evidence>
<dbReference type="PROSITE" id="PS50005">
    <property type="entry name" value="TPR"/>
    <property type="match status" value="2"/>
</dbReference>
<reference evidence="5 6" key="1">
    <citation type="submission" date="2015-08" db="EMBL/GenBank/DDBJ databases">
        <title>Complete genome sequence of Sulfurifustis variabilis.</title>
        <authorList>
            <person name="Miura A."/>
            <person name="Kojima H."/>
            <person name="Fukui M."/>
        </authorList>
    </citation>
    <scope>NUCLEOTIDE SEQUENCE [LARGE SCALE GENOMIC DNA]</scope>
    <source>
        <strain evidence="6">skN76</strain>
    </source>
</reference>
<dbReference type="Proteomes" id="UP000218899">
    <property type="component" value="Chromosome"/>
</dbReference>
<keyword evidence="2 3" id="KW-0802">TPR repeat</keyword>
<name>A0A1B4V439_9GAMM</name>
<dbReference type="Pfam" id="PF13432">
    <property type="entry name" value="TPR_16"/>
    <property type="match status" value="1"/>
</dbReference>
<proteinExistence type="predicted"/>
<gene>
    <name evidence="5" type="ORF">SVA_1583</name>
</gene>
<dbReference type="InterPro" id="IPR019734">
    <property type="entry name" value="TPR_rpt"/>
</dbReference>
<evidence type="ECO:0000256" key="3">
    <source>
        <dbReference type="PROSITE-ProRule" id="PRU00339"/>
    </source>
</evidence>